<comment type="caution">
    <text evidence="1">The sequence shown here is derived from an EMBL/GenBank/DDBJ whole genome shotgun (WGS) entry which is preliminary data.</text>
</comment>
<proteinExistence type="predicted"/>
<organism evidence="1 2">
    <name type="scientific">Chaenocephalus aceratus</name>
    <name type="common">Blackfin icefish</name>
    <name type="synonym">Chaenichthys aceratus</name>
    <dbReference type="NCBI Taxonomy" id="36190"/>
    <lineage>
        <taxon>Eukaryota</taxon>
        <taxon>Metazoa</taxon>
        <taxon>Chordata</taxon>
        <taxon>Craniata</taxon>
        <taxon>Vertebrata</taxon>
        <taxon>Euteleostomi</taxon>
        <taxon>Actinopterygii</taxon>
        <taxon>Neopterygii</taxon>
        <taxon>Teleostei</taxon>
        <taxon>Neoteleostei</taxon>
        <taxon>Acanthomorphata</taxon>
        <taxon>Eupercaria</taxon>
        <taxon>Perciformes</taxon>
        <taxon>Notothenioidei</taxon>
        <taxon>Channichthyidae</taxon>
        <taxon>Chaenocephalus</taxon>
    </lineage>
</organism>
<protein>
    <submittedName>
        <fullName evidence="1">Uncharacterized protein</fullName>
    </submittedName>
</protein>
<evidence type="ECO:0000313" key="2">
    <source>
        <dbReference type="Proteomes" id="UP001057452"/>
    </source>
</evidence>
<keyword evidence="2" id="KW-1185">Reference proteome</keyword>
<gene>
    <name evidence="1" type="ORF">KUCAC02_007828</name>
</gene>
<sequence length="105" mass="12213">MYLTLQATRPSMLCNQYKSLRSLKAADFHSYRHLNLRAQACLTMPAVLDGMEPQQWSERLDFRQKRRKRNVLKVLFDGSRVRVSQRKVHIRAMVATLAPCLPALD</sequence>
<dbReference type="Proteomes" id="UP001057452">
    <property type="component" value="Chromosome 8"/>
</dbReference>
<dbReference type="EMBL" id="CM043792">
    <property type="protein sequence ID" value="KAI4822269.1"/>
    <property type="molecule type" value="Genomic_DNA"/>
</dbReference>
<name>A0ACB9X8F6_CHAAC</name>
<evidence type="ECO:0000313" key="1">
    <source>
        <dbReference type="EMBL" id="KAI4822269.1"/>
    </source>
</evidence>
<accession>A0ACB9X8F6</accession>
<reference evidence="1" key="1">
    <citation type="submission" date="2022-05" db="EMBL/GenBank/DDBJ databases">
        <title>Chromosome-level genome of Chaenocephalus aceratus.</title>
        <authorList>
            <person name="Park H."/>
        </authorList>
    </citation>
    <scope>NUCLEOTIDE SEQUENCE</scope>
    <source>
        <strain evidence="1">KU_202001</strain>
    </source>
</reference>